<dbReference type="Gene3D" id="3.40.50.300">
    <property type="entry name" value="P-loop containing nucleotide triphosphate hydrolases"/>
    <property type="match status" value="1"/>
</dbReference>
<dbReference type="Pfam" id="PF20703">
    <property type="entry name" value="nSTAND1"/>
    <property type="match status" value="2"/>
</dbReference>
<sequence>MKAADMNICPYTGLRSFTEDESIYFKGRDHQIDQLSALLEENKFLMVTGASGEGKSSLIYAGLIPNARAGFFKAKYTNWVVADFRPERSPVKNMASAIAEKFNIPDSTVEIELRRGFSSMIDLYTNSDFYIDEQDEKWQQLEETEQRKRKRKASNLMIIVDQFEEFFTNPENFYKEAPSQDSQIVVNLILETARIALIKNIPVYVVCTMRSDYIGQCSAFRGLPEYIGFSQFFVPRLKRKDLKQVIEEPAILSGNRISQRLIERLVYDLAEGLDQLPILQHALTQIWLAADSGSEEMDLIHYAKVGGMPANELPDNDQKLFLQWFKTLPEHQRVYYHQTGLNKVIEIHASILFENAWEYYNKTNPENPISQQEAKRIIALTFSGLTKIDNSRAVRNRMSLGELTEIINTHNLNSKVVGGVLNIFREEGNSFIRPFKTEDPDTHILHDNTVLDITHESLIRNWNKLNAWANQEFEFYSIYLDFKKQLDRWKDNGKSRNFLLPIGPLSFFENWYEECKPNVGWIKRYSEIKKDDELRTKEAKKLLDETKEFLKRSSRNAFFTRTFMKYGPQKIGTFFAILVMVVLSGFYWYDAEQKANERVIERARKESLVFLSSPEVLNQDKAVYLLAEERFEPGYLTSFLSSMDQKDRITQAIDTYKFLIYVDKHIDDPIKDLIIDFIYGDLKSPDAQIESDYILAQTNKFLFILMRDNYYSPSVAKEKIISDLTEKNKQRVLDFYKGTGQFSPTVPFELNLAIQLWLTAGKAKIKQIDEVLSNISPKESEEGRNAFLKYYPKGSFEPNGRLPTDFNNGYHTLASLYASKGDINGVEWAFDQLLDNGQREYFELGRVFNNHQNILGYLYQYKFRDLAPRLVKWISTNTFDNPEITVYRNTIIRSGYITHLYIGANLEPQALRSYRGYIYPNLFFSERYVFDQMSEDYEFYINQIKDISERNYQLAINTKRRAVFTHKYWFDRQMEINQELLDSWFDLAFDYYSTLNPAFLEEKIASTIPYFGDGVRTTQPTRKELFIYPDYRDGWFSWNYHSDIFYHYMDRKGLLSKMFETGDDLQTIHFWIAKAFEVKPFPPPGTLDNNYILSDETLTQVLNFIERHPKGAEVDKNLFYLILANRSFEKSDTVKGFEYYRKFDQQSISRSSNKYEYVEKNFFLNMMIQLAVNLAQYGKTEESVELAERFPSDAEKAFPYILMAKRAYQGNSDPQAFVYLDSVSSKTAGLDFNVLPQSLDSRPYFINVLSTIGSQSINNLTLEILRDIPEQRKFDAVFQLVSGIAREGNYYRALMAIPNSLTESQDLRCRGLILLEASKRKEIESGDSRWKELDNWLGWTETYFNFLPN</sequence>
<keyword evidence="3" id="KW-1185">Reference proteome</keyword>
<reference evidence="3" key="1">
    <citation type="journal article" date="2019" name="Int. J. Syst. Evol. Microbiol.">
        <title>The Global Catalogue of Microorganisms (GCM) 10K type strain sequencing project: providing services to taxonomists for standard genome sequencing and annotation.</title>
        <authorList>
            <consortium name="The Broad Institute Genomics Platform"/>
            <consortium name="The Broad Institute Genome Sequencing Center for Infectious Disease"/>
            <person name="Wu L."/>
            <person name="Ma J."/>
        </authorList>
    </citation>
    <scope>NUCLEOTIDE SEQUENCE [LARGE SCALE GENOMIC DNA]</scope>
    <source>
        <strain evidence="3">KCTC 19812</strain>
    </source>
</reference>
<dbReference type="Proteomes" id="UP001597414">
    <property type="component" value="Unassembled WGS sequence"/>
</dbReference>
<dbReference type="GO" id="GO:0005524">
    <property type="term" value="F:ATP binding"/>
    <property type="evidence" value="ECO:0007669"/>
    <property type="project" value="UniProtKB-KW"/>
</dbReference>
<evidence type="ECO:0000313" key="3">
    <source>
        <dbReference type="Proteomes" id="UP001597414"/>
    </source>
</evidence>
<dbReference type="SUPFAM" id="SSF52540">
    <property type="entry name" value="P-loop containing nucleoside triphosphate hydrolases"/>
    <property type="match status" value="1"/>
</dbReference>
<feature type="domain" description="Novel STAND NTPase 1" evidence="1">
    <location>
        <begin position="10"/>
        <end position="308"/>
    </location>
</feature>
<protein>
    <submittedName>
        <fullName evidence="2">ATP-binding protein</fullName>
    </submittedName>
</protein>
<feature type="domain" description="Novel STAND NTPase 1" evidence="1">
    <location>
        <begin position="372"/>
        <end position="496"/>
    </location>
</feature>
<dbReference type="InterPro" id="IPR027417">
    <property type="entry name" value="P-loop_NTPase"/>
</dbReference>
<name>A0ABW5BD95_9BACT</name>
<proteinExistence type="predicted"/>
<gene>
    <name evidence="2" type="ORF">ACFSKV_18890</name>
</gene>
<evidence type="ECO:0000313" key="2">
    <source>
        <dbReference type="EMBL" id="MFD2203655.1"/>
    </source>
</evidence>
<dbReference type="InterPro" id="IPR049052">
    <property type="entry name" value="nSTAND1"/>
</dbReference>
<keyword evidence="2" id="KW-0067">ATP-binding</keyword>
<evidence type="ECO:0000259" key="1">
    <source>
        <dbReference type="Pfam" id="PF20703"/>
    </source>
</evidence>
<dbReference type="EMBL" id="JBHUIV010000025">
    <property type="protein sequence ID" value="MFD2203655.1"/>
    <property type="molecule type" value="Genomic_DNA"/>
</dbReference>
<dbReference type="RefSeq" id="WP_380806412.1">
    <property type="nucleotide sequence ID" value="NZ_JBHUIV010000025.1"/>
</dbReference>
<keyword evidence="2" id="KW-0547">Nucleotide-binding</keyword>
<accession>A0ABW5BD95</accession>
<comment type="caution">
    <text evidence="2">The sequence shown here is derived from an EMBL/GenBank/DDBJ whole genome shotgun (WGS) entry which is preliminary data.</text>
</comment>
<organism evidence="2 3">
    <name type="scientific">Shivajiella indica</name>
    <dbReference type="NCBI Taxonomy" id="872115"/>
    <lineage>
        <taxon>Bacteria</taxon>
        <taxon>Pseudomonadati</taxon>
        <taxon>Bacteroidota</taxon>
        <taxon>Cytophagia</taxon>
        <taxon>Cytophagales</taxon>
        <taxon>Cyclobacteriaceae</taxon>
        <taxon>Shivajiella</taxon>
    </lineage>
</organism>